<dbReference type="CDD" id="cd09274">
    <property type="entry name" value="RNase_HI_RT_Ty3"/>
    <property type="match status" value="1"/>
</dbReference>
<keyword evidence="2" id="KW-1133">Transmembrane helix</keyword>
<dbReference type="Pfam" id="PF17919">
    <property type="entry name" value="RT_RNaseH_2"/>
    <property type="match status" value="1"/>
</dbReference>
<feature type="region of interest" description="Disordered" evidence="1">
    <location>
        <begin position="417"/>
        <end position="442"/>
    </location>
</feature>
<evidence type="ECO:0000256" key="2">
    <source>
        <dbReference type="SAM" id="Phobius"/>
    </source>
</evidence>
<dbReference type="SUPFAM" id="SSF53098">
    <property type="entry name" value="Ribonuclease H-like"/>
    <property type="match status" value="1"/>
</dbReference>
<dbReference type="Gene3D" id="3.30.70.270">
    <property type="match status" value="2"/>
</dbReference>
<feature type="domain" description="Reverse transcriptase/retrotransposon-derived protein RNase H-like" evidence="3">
    <location>
        <begin position="109"/>
        <end position="191"/>
    </location>
</feature>
<proteinExistence type="predicted"/>
<dbReference type="Gene3D" id="3.30.420.10">
    <property type="entry name" value="Ribonuclease H-like superfamily/Ribonuclease H"/>
    <property type="match status" value="1"/>
</dbReference>
<protein>
    <submittedName>
        <fullName evidence="4">Retrovirus-related Pol polyprotein from transposon 17.6</fullName>
    </submittedName>
</protein>
<reference evidence="4" key="1">
    <citation type="submission" date="2018-05" db="EMBL/GenBank/DDBJ databases">
        <title>Draft genome of Mucuna pruriens seed.</title>
        <authorList>
            <person name="Nnadi N.E."/>
            <person name="Vos R."/>
            <person name="Hasami M.H."/>
            <person name="Devisetty U.K."/>
            <person name="Aguiy J.C."/>
        </authorList>
    </citation>
    <scope>NUCLEOTIDE SEQUENCE [LARGE SCALE GENOMIC DNA]</scope>
    <source>
        <strain evidence="4">JCA_2017</strain>
    </source>
</reference>
<dbReference type="InterPro" id="IPR012337">
    <property type="entry name" value="RNaseH-like_sf"/>
</dbReference>
<dbReference type="InterPro" id="IPR043502">
    <property type="entry name" value="DNA/RNA_pol_sf"/>
</dbReference>
<comment type="caution">
    <text evidence="4">The sequence shown here is derived from an EMBL/GenBank/DDBJ whole genome shotgun (WGS) entry which is preliminary data.</text>
</comment>
<keyword evidence="2" id="KW-0812">Transmembrane</keyword>
<gene>
    <name evidence="4" type="primary">pol</name>
    <name evidence="4" type="ORF">CR513_05791</name>
</gene>
<keyword evidence="5" id="KW-1185">Reference proteome</keyword>
<evidence type="ECO:0000313" key="5">
    <source>
        <dbReference type="Proteomes" id="UP000257109"/>
    </source>
</evidence>
<name>A0A371I431_MUCPR</name>
<feature type="non-terminal residue" evidence="4">
    <location>
        <position position="1"/>
    </location>
</feature>
<dbReference type="SUPFAM" id="SSF56672">
    <property type="entry name" value="DNA/RNA polymerases"/>
    <property type="match status" value="1"/>
</dbReference>
<evidence type="ECO:0000313" key="4">
    <source>
        <dbReference type="EMBL" id="RDY09797.1"/>
    </source>
</evidence>
<evidence type="ECO:0000256" key="1">
    <source>
        <dbReference type="SAM" id="MobiDB-lite"/>
    </source>
</evidence>
<evidence type="ECO:0000259" key="3">
    <source>
        <dbReference type="Pfam" id="PF17919"/>
    </source>
</evidence>
<accession>A0A371I431</accession>
<keyword evidence="2" id="KW-0472">Membrane</keyword>
<dbReference type="AlphaFoldDB" id="A0A371I431"/>
<dbReference type="GO" id="GO:0003676">
    <property type="term" value="F:nucleic acid binding"/>
    <property type="evidence" value="ECO:0007669"/>
    <property type="project" value="InterPro"/>
</dbReference>
<dbReference type="PANTHER" id="PTHR35046:SF9">
    <property type="entry name" value="RNA-DIRECTED DNA POLYMERASE"/>
    <property type="match status" value="1"/>
</dbReference>
<feature type="transmembrane region" description="Helical" evidence="2">
    <location>
        <begin position="42"/>
        <end position="61"/>
    </location>
</feature>
<dbReference type="OrthoDB" id="1420748at2759"/>
<dbReference type="Proteomes" id="UP000257109">
    <property type="component" value="Unassembled WGS sequence"/>
</dbReference>
<dbReference type="InterPro" id="IPR043128">
    <property type="entry name" value="Rev_trsase/Diguanyl_cyclase"/>
</dbReference>
<dbReference type="InterPro" id="IPR036397">
    <property type="entry name" value="RNaseH_sf"/>
</dbReference>
<sequence>MDYRPINSITIRYRHTIPCLDDLLDELLTKTLTTFMRLMNHVLRFFIGIYVVIYFDDILVYSSCIDDHILHVRSYLVGFEGAKVDFEKVKAIQSWLIPKILKKDVGFKWEESQERAFQTLKERLINAPILVLPKFSNTFELECDDSNVGVGAVLLQEEHSIAYFSEKLKTSQLNFFTYDKELYALVRALRFVVHNDHEALKHLSNQNKLSKRYEKWIEFLEQFPYVIKHKQGKGNIVTYALSKRHSLLFMLETNLLGFEHLKELYLKDKFFKEIYDLCTNGENGVFIYMMVFSLKIKSLPSQKLNPIVFIPPSYSYYALGLPRSKSGKDYIFVVVDRFSRMTHFIPCHKVDDACLMANLFFKEVVRLHGLPKTILSDTDSKEPYGASLALSFSLPLLALLKQIVRLRLQIELEPNKDPISTHGDIEEEHEARDSQRLKGPMTRGRLRRLQEEMHLKLKVDVEERVQEV</sequence>
<dbReference type="InterPro" id="IPR041577">
    <property type="entry name" value="RT_RNaseH_2"/>
</dbReference>
<organism evidence="4 5">
    <name type="scientific">Mucuna pruriens</name>
    <name type="common">Velvet bean</name>
    <name type="synonym">Dolichos pruriens</name>
    <dbReference type="NCBI Taxonomy" id="157652"/>
    <lineage>
        <taxon>Eukaryota</taxon>
        <taxon>Viridiplantae</taxon>
        <taxon>Streptophyta</taxon>
        <taxon>Embryophyta</taxon>
        <taxon>Tracheophyta</taxon>
        <taxon>Spermatophyta</taxon>
        <taxon>Magnoliopsida</taxon>
        <taxon>eudicotyledons</taxon>
        <taxon>Gunneridae</taxon>
        <taxon>Pentapetalae</taxon>
        <taxon>rosids</taxon>
        <taxon>fabids</taxon>
        <taxon>Fabales</taxon>
        <taxon>Fabaceae</taxon>
        <taxon>Papilionoideae</taxon>
        <taxon>50 kb inversion clade</taxon>
        <taxon>NPAAA clade</taxon>
        <taxon>indigoferoid/millettioid clade</taxon>
        <taxon>Phaseoleae</taxon>
        <taxon>Mucuna</taxon>
    </lineage>
</organism>
<dbReference type="PANTHER" id="PTHR35046">
    <property type="entry name" value="ZINC KNUCKLE (CCHC-TYPE) FAMILY PROTEIN"/>
    <property type="match status" value="1"/>
</dbReference>
<dbReference type="EMBL" id="QJKJ01000969">
    <property type="protein sequence ID" value="RDY09797.1"/>
    <property type="molecule type" value="Genomic_DNA"/>
</dbReference>